<evidence type="ECO:0000313" key="2">
    <source>
        <dbReference type="Proteomes" id="UP000184063"/>
    </source>
</evidence>
<name>A0A1M3SYI4_ASPLC</name>
<dbReference type="Proteomes" id="UP000184063">
    <property type="component" value="Unassembled WGS sequence"/>
</dbReference>
<evidence type="ECO:0000313" key="1">
    <source>
        <dbReference type="EMBL" id="OJZ79535.1"/>
    </source>
</evidence>
<dbReference type="VEuPathDB" id="FungiDB:ASPFODRAFT_619574"/>
<sequence>MECLGPPWSFQLGKFLSSGSRLAKPRMHATVQYGHVECPSCREVCLWSRPARVLSPSRVDWRWLPRPQLDRMRNAAAADGECDS</sequence>
<proteinExistence type="predicted"/>
<dbReference type="EMBL" id="KV878295">
    <property type="protein sequence ID" value="OJZ79535.1"/>
    <property type="molecule type" value="Genomic_DNA"/>
</dbReference>
<reference evidence="2" key="1">
    <citation type="journal article" date="2017" name="Genome Biol.">
        <title>Comparative genomics reveals high biological diversity and specific adaptations in the industrially and medically important fungal genus Aspergillus.</title>
        <authorList>
            <person name="de Vries R.P."/>
            <person name="Riley R."/>
            <person name="Wiebenga A."/>
            <person name="Aguilar-Osorio G."/>
            <person name="Amillis S."/>
            <person name="Uchima C.A."/>
            <person name="Anderluh G."/>
            <person name="Asadollahi M."/>
            <person name="Askin M."/>
            <person name="Barry K."/>
            <person name="Battaglia E."/>
            <person name="Bayram O."/>
            <person name="Benocci T."/>
            <person name="Braus-Stromeyer S.A."/>
            <person name="Caldana C."/>
            <person name="Canovas D."/>
            <person name="Cerqueira G.C."/>
            <person name="Chen F."/>
            <person name="Chen W."/>
            <person name="Choi C."/>
            <person name="Clum A."/>
            <person name="Dos Santos R.A."/>
            <person name="Damasio A.R."/>
            <person name="Diallinas G."/>
            <person name="Emri T."/>
            <person name="Fekete E."/>
            <person name="Flipphi M."/>
            <person name="Freyberg S."/>
            <person name="Gallo A."/>
            <person name="Gournas C."/>
            <person name="Habgood R."/>
            <person name="Hainaut M."/>
            <person name="Harispe M.L."/>
            <person name="Henrissat B."/>
            <person name="Hilden K.S."/>
            <person name="Hope R."/>
            <person name="Hossain A."/>
            <person name="Karabika E."/>
            <person name="Karaffa L."/>
            <person name="Karanyi Z."/>
            <person name="Krasevec N."/>
            <person name="Kuo A."/>
            <person name="Kusch H."/>
            <person name="LaButti K."/>
            <person name="Lagendijk E.L."/>
            <person name="Lapidus A."/>
            <person name="Levasseur A."/>
            <person name="Lindquist E."/>
            <person name="Lipzen A."/>
            <person name="Logrieco A.F."/>
            <person name="MacCabe A."/>
            <person name="Maekelae M.R."/>
            <person name="Malavazi I."/>
            <person name="Melin P."/>
            <person name="Meyer V."/>
            <person name="Mielnichuk N."/>
            <person name="Miskei M."/>
            <person name="Molnar A.P."/>
            <person name="Mule G."/>
            <person name="Ngan C.Y."/>
            <person name="Orejas M."/>
            <person name="Orosz E."/>
            <person name="Ouedraogo J.P."/>
            <person name="Overkamp K.M."/>
            <person name="Park H.-S."/>
            <person name="Perrone G."/>
            <person name="Piumi F."/>
            <person name="Punt P.J."/>
            <person name="Ram A.F."/>
            <person name="Ramon A."/>
            <person name="Rauscher S."/>
            <person name="Record E."/>
            <person name="Riano-Pachon D.M."/>
            <person name="Robert V."/>
            <person name="Roehrig J."/>
            <person name="Ruller R."/>
            <person name="Salamov A."/>
            <person name="Salih N.S."/>
            <person name="Samson R.A."/>
            <person name="Sandor E."/>
            <person name="Sanguinetti M."/>
            <person name="Schuetze T."/>
            <person name="Sepcic K."/>
            <person name="Shelest E."/>
            <person name="Sherlock G."/>
            <person name="Sophianopoulou V."/>
            <person name="Squina F.M."/>
            <person name="Sun H."/>
            <person name="Susca A."/>
            <person name="Todd R.B."/>
            <person name="Tsang A."/>
            <person name="Unkles S.E."/>
            <person name="van de Wiele N."/>
            <person name="van Rossen-Uffink D."/>
            <person name="Oliveira J.V."/>
            <person name="Vesth T.C."/>
            <person name="Visser J."/>
            <person name="Yu J.-H."/>
            <person name="Zhou M."/>
            <person name="Andersen M.R."/>
            <person name="Archer D.B."/>
            <person name="Baker S.E."/>
            <person name="Benoit I."/>
            <person name="Brakhage A.A."/>
            <person name="Braus G.H."/>
            <person name="Fischer R."/>
            <person name="Frisvad J.C."/>
            <person name="Goldman G.H."/>
            <person name="Houbraken J."/>
            <person name="Oakley B."/>
            <person name="Pocsi I."/>
            <person name="Scazzocchio C."/>
            <person name="Seiboth B."/>
            <person name="vanKuyk P.A."/>
            <person name="Wortman J."/>
            <person name="Dyer P.S."/>
            <person name="Grigoriev I.V."/>
        </authorList>
    </citation>
    <scope>NUCLEOTIDE SEQUENCE [LARGE SCALE GENOMIC DNA]</scope>
    <source>
        <strain evidence="2">CBS 106.47</strain>
    </source>
</reference>
<gene>
    <name evidence="1" type="ORF">ASPFODRAFT_619574</name>
</gene>
<dbReference type="AlphaFoldDB" id="A0A1M3SYI4"/>
<protein>
    <submittedName>
        <fullName evidence="1">Uncharacterized protein</fullName>
    </submittedName>
</protein>
<organism evidence="1 2">
    <name type="scientific">Aspergillus luchuensis (strain CBS 106.47)</name>
    <dbReference type="NCBI Taxonomy" id="1137211"/>
    <lineage>
        <taxon>Eukaryota</taxon>
        <taxon>Fungi</taxon>
        <taxon>Dikarya</taxon>
        <taxon>Ascomycota</taxon>
        <taxon>Pezizomycotina</taxon>
        <taxon>Eurotiomycetes</taxon>
        <taxon>Eurotiomycetidae</taxon>
        <taxon>Eurotiales</taxon>
        <taxon>Aspergillaceae</taxon>
        <taxon>Aspergillus</taxon>
        <taxon>Aspergillus subgen. Circumdati</taxon>
    </lineage>
</organism>
<accession>A0A1M3SYI4</accession>